<evidence type="ECO:0000259" key="13">
    <source>
        <dbReference type="SMART" id="SM00856"/>
    </source>
</evidence>
<dbReference type="CDD" id="cd15798">
    <property type="entry name" value="PMEI-like_3"/>
    <property type="match status" value="1"/>
</dbReference>
<dbReference type="Gene3D" id="1.20.140.40">
    <property type="entry name" value="Invertase/pectin methylesterase inhibitor family protein"/>
    <property type="match status" value="1"/>
</dbReference>
<comment type="catalytic activity">
    <reaction evidence="12">
        <text>[(1-&gt;4)-alpha-D-galacturonosyl methyl ester](n) + n H2O = [(1-&gt;4)-alpha-D-galacturonosyl](n) + n methanol + n H(+)</text>
        <dbReference type="Rhea" id="RHEA:22380"/>
        <dbReference type="Rhea" id="RHEA-COMP:14570"/>
        <dbReference type="Rhea" id="RHEA-COMP:14573"/>
        <dbReference type="ChEBI" id="CHEBI:15377"/>
        <dbReference type="ChEBI" id="CHEBI:15378"/>
        <dbReference type="ChEBI" id="CHEBI:17790"/>
        <dbReference type="ChEBI" id="CHEBI:140522"/>
        <dbReference type="ChEBI" id="CHEBI:140523"/>
        <dbReference type="EC" id="3.1.1.11"/>
    </reaction>
</comment>
<accession>A0A6B9V6N5</accession>
<organism evidence="14 15">
    <name type="scientific">Arachis hypogaea</name>
    <name type="common">Peanut</name>
    <dbReference type="NCBI Taxonomy" id="3818"/>
    <lineage>
        <taxon>Eukaryota</taxon>
        <taxon>Viridiplantae</taxon>
        <taxon>Streptophyta</taxon>
        <taxon>Embryophyta</taxon>
        <taxon>Tracheophyta</taxon>
        <taxon>Spermatophyta</taxon>
        <taxon>Magnoliopsida</taxon>
        <taxon>eudicotyledons</taxon>
        <taxon>Gunneridae</taxon>
        <taxon>Pentapetalae</taxon>
        <taxon>rosids</taxon>
        <taxon>fabids</taxon>
        <taxon>Fabales</taxon>
        <taxon>Fabaceae</taxon>
        <taxon>Papilionoideae</taxon>
        <taxon>50 kb inversion clade</taxon>
        <taxon>dalbergioids sensu lato</taxon>
        <taxon>Dalbergieae</taxon>
        <taxon>Pterocarpus clade</taxon>
        <taxon>Arachis</taxon>
    </lineage>
</organism>
<dbReference type="Pfam" id="PF04043">
    <property type="entry name" value="PMEI"/>
    <property type="match status" value="1"/>
</dbReference>
<evidence type="ECO:0000256" key="2">
    <source>
        <dbReference type="ARBA" id="ARBA00005184"/>
    </source>
</evidence>
<evidence type="ECO:0000256" key="7">
    <source>
        <dbReference type="ARBA" id="ARBA00022525"/>
    </source>
</evidence>
<comment type="pathway">
    <text evidence="2 12">Glycan metabolism; pectin degradation; 2-dehydro-3-deoxy-D-gluconate from pectin: step 1/5.</text>
</comment>
<dbReference type="InterPro" id="IPR006501">
    <property type="entry name" value="Pectinesterase_inhib_dom"/>
</dbReference>
<evidence type="ECO:0000256" key="10">
    <source>
        <dbReference type="ARBA" id="ARBA00023316"/>
    </source>
</evidence>
<keyword evidence="6" id="KW-0134">Cell wall</keyword>
<dbReference type="EMBL" id="CP031001">
    <property type="protein sequence ID" value="QHN77070.1"/>
    <property type="molecule type" value="Genomic_DNA"/>
</dbReference>
<dbReference type="Gene3D" id="2.160.20.10">
    <property type="entry name" value="Single-stranded right-handed beta-helix, Pectin lyase-like"/>
    <property type="match status" value="1"/>
</dbReference>
<dbReference type="InterPro" id="IPR012334">
    <property type="entry name" value="Pectin_lyas_fold"/>
</dbReference>
<dbReference type="PROSITE" id="PS00503">
    <property type="entry name" value="PECTINESTERASE_2"/>
    <property type="match status" value="1"/>
</dbReference>
<dbReference type="GO" id="GO:0030599">
    <property type="term" value="F:pectinesterase activity"/>
    <property type="evidence" value="ECO:0007669"/>
    <property type="project" value="UniProtKB-UniRule"/>
</dbReference>
<dbReference type="FunFam" id="1.20.140.40:FF:000001">
    <property type="entry name" value="Pectinesterase"/>
    <property type="match status" value="1"/>
</dbReference>
<dbReference type="SMART" id="SM00856">
    <property type="entry name" value="PMEI"/>
    <property type="match status" value="1"/>
</dbReference>
<evidence type="ECO:0000256" key="9">
    <source>
        <dbReference type="ARBA" id="ARBA00023085"/>
    </source>
</evidence>
<dbReference type="UniPathway" id="UPA00545">
    <property type="reaction ID" value="UER00823"/>
</dbReference>
<dbReference type="InterPro" id="IPR011050">
    <property type="entry name" value="Pectin_lyase_fold/virulence"/>
</dbReference>
<evidence type="ECO:0000256" key="4">
    <source>
        <dbReference type="ARBA" id="ARBA00007786"/>
    </source>
</evidence>
<evidence type="ECO:0000313" key="15">
    <source>
        <dbReference type="Proteomes" id="UP000464620"/>
    </source>
</evidence>
<feature type="active site" evidence="11">
    <location>
        <position position="395"/>
    </location>
</feature>
<dbReference type="SUPFAM" id="SSF101148">
    <property type="entry name" value="Plant invertase/pectin methylesterase inhibitor"/>
    <property type="match status" value="1"/>
</dbReference>
<dbReference type="Pfam" id="PF01095">
    <property type="entry name" value="Pectinesterase"/>
    <property type="match status" value="1"/>
</dbReference>
<dbReference type="Proteomes" id="UP000464620">
    <property type="component" value="Chromosome B09"/>
</dbReference>
<dbReference type="PANTHER" id="PTHR31707">
    <property type="entry name" value="PECTINESTERASE"/>
    <property type="match status" value="1"/>
</dbReference>
<dbReference type="FunFam" id="2.160.20.10:FF:000029">
    <property type="entry name" value="Pectinesterase 4"/>
    <property type="match status" value="1"/>
</dbReference>
<evidence type="ECO:0000256" key="5">
    <source>
        <dbReference type="ARBA" id="ARBA00013229"/>
    </source>
</evidence>
<keyword evidence="10" id="KW-0961">Cell wall biogenesis/degradation</keyword>
<protein>
    <recommendedName>
        <fullName evidence="5 12">Pectinesterase</fullName>
        <ecNumber evidence="5 12">3.1.1.11</ecNumber>
    </recommendedName>
</protein>
<feature type="domain" description="Pectinesterase inhibitor" evidence="13">
    <location>
        <begin position="39"/>
        <end position="193"/>
    </location>
</feature>
<keyword evidence="8 12" id="KW-0378">Hydrolase</keyword>
<comment type="similarity">
    <text evidence="4">In the C-terminal section; belongs to the pectinesterase family.</text>
</comment>
<evidence type="ECO:0000256" key="6">
    <source>
        <dbReference type="ARBA" id="ARBA00022512"/>
    </source>
</evidence>
<dbReference type="GO" id="GO:0045490">
    <property type="term" value="P:pectin catabolic process"/>
    <property type="evidence" value="ECO:0007669"/>
    <property type="project" value="UniProtKB-UniRule"/>
</dbReference>
<name>A0A6B9V6N5_ARAHY</name>
<dbReference type="EC" id="3.1.1.11" evidence="5 12"/>
<dbReference type="InterPro" id="IPR035513">
    <property type="entry name" value="Invertase/methylesterase_inhib"/>
</dbReference>
<evidence type="ECO:0000256" key="12">
    <source>
        <dbReference type="RuleBase" id="RU000589"/>
    </source>
</evidence>
<sequence>MANGKVVVSAVSIILVVGVVIGTVAVVSNNNSSHDQLKSHNKAVEKLCQNADDKKLCYDVIGNVNTTDPKDYVSEVVKRTLDTVIKAFNMTDSLSVEHGESNPGMKMALDDCKDLLQSATHELEASINLVTDNNFANVYQSSAELKNWLGAVIAYQQSCMDGFDTDGEKKVQTELQSDSLDSVGQLTGLALDVVSGLSHFLNGLGLNLNLKPASRKLLEVDHEGFPTWLSAADRKLLQDVNNVRPNVVVAKDGSGQFKTVLEAINSYPKNFTGRYIIYVKAGVYDEYITVDKKFKNLFIYGDGNTKTIITGRKNFHEGTKTMRTATFSSNADDFLAKSIAFENTAGAEGHQAVALRVQGDRSAFFDCAMRGYQDTLYAHAHRQFYRNCEISGTIDFIFGYGTTLIQNSRIIVRKPMSNQQNIVVADGTDQKNMPTGIVLQNCEIMADAALYPDRLTVRTFLARPWKAFSRAVFIENNIGDLIQPQGYIPWNPPTEANTDNCYFAEFGNTGAGANAGARAKFAKGLINKNTAAKYLAEPWIQASTWVPATGISYDAGFIKA</sequence>
<evidence type="ECO:0000256" key="3">
    <source>
        <dbReference type="ARBA" id="ARBA00006027"/>
    </source>
</evidence>
<comment type="similarity">
    <text evidence="3">In the N-terminal section; belongs to the PMEI family.</text>
</comment>
<dbReference type="AlphaFoldDB" id="A0A6B9V6N5"/>
<dbReference type="NCBIfam" id="TIGR01614">
    <property type="entry name" value="PME_inhib"/>
    <property type="match status" value="1"/>
</dbReference>
<keyword evidence="9 12" id="KW-0063">Aspartyl esterase</keyword>
<proteinExistence type="inferred from homology"/>
<gene>
    <name evidence="14" type="ORF">DS421_19g649430</name>
</gene>
<reference evidence="14 15" key="1">
    <citation type="submission" date="2020-01" db="EMBL/GenBank/DDBJ databases">
        <title>Genome sequence of Arachis hypogaea, cultivar Shitouqi.</title>
        <authorList>
            <person name="Zhuang W."/>
            <person name="Chen H."/>
            <person name="Varshney R."/>
            <person name="Wang D."/>
            <person name="Ming R."/>
        </authorList>
    </citation>
    <scope>NUCLEOTIDE SEQUENCE [LARGE SCALE GENOMIC DNA]</scope>
    <source>
        <tissue evidence="14">Young leaf</tissue>
    </source>
</reference>
<dbReference type="InterPro" id="IPR000070">
    <property type="entry name" value="Pectinesterase_cat"/>
</dbReference>
<evidence type="ECO:0000256" key="1">
    <source>
        <dbReference type="ARBA" id="ARBA00004191"/>
    </source>
</evidence>
<dbReference type="GO" id="GO:0042545">
    <property type="term" value="P:cell wall modification"/>
    <property type="evidence" value="ECO:0007669"/>
    <property type="project" value="UniProtKB-UniRule"/>
</dbReference>
<comment type="subcellular location">
    <subcellularLocation>
        <location evidence="1">Secreted</location>
        <location evidence="1">Cell wall</location>
    </subcellularLocation>
</comment>
<dbReference type="SUPFAM" id="SSF51126">
    <property type="entry name" value="Pectin lyase-like"/>
    <property type="match status" value="1"/>
</dbReference>
<keyword evidence="7" id="KW-0964">Secreted</keyword>
<evidence type="ECO:0000313" key="14">
    <source>
        <dbReference type="EMBL" id="QHN77070.1"/>
    </source>
</evidence>
<evidence type="ECO:0000256" key="11">
    <source>
        <dbReference type="PROSITE-ProRule" id="PRU10040"/>
    </source>
</evidence>
<evidence type="ECO:0000256" key="8">
    <source>
        <dbReference type="ARBA" id="ARBA00022801"/>
    </source>
</evidence>
<dbReference type="GO" id="GO:0004857">
    <property type="term" value="F:enzyme inhibitor activity"/>
    <property type="evidence" value="ECO:0007669"/>
    <property type="project" value="InterPro"/>
</dbReference>
<dbReference type="InterPro" id="IPR033131">
    <property type="entry name" value="Pectinesterase_Asp_AS"/>
</dbReference>